<dbReference type="Proteomes" id="UP000257136">
    <property type="component" value="Unassembled WGS sequence"/>
</dbReference>
<gene>
    <name evidence="1" type="ORF">C8P67_1267</name>
</gene>
<evidence type="ECO:0000313" key="2">
    <source>
        <dbReference type="Proteomes" id="UP000257136"/>
    </source>
</evidence>
<evidence type="ECO:0000313" key="1">
    <source>
        <dbReference type="EMBL" id="REG90257.1"/>
    </source>
</evidence>
<proteinExistence type="predicted"/>
<name>A0A3E0DVY1_9FLAO</name>
<dbReference type="RefSeq" id="WP_170141509.1">
    <property type="nucleotide sequence ID" value="NZ_QUNI01000026.1"/>
</dbReference>
<dbReference type="EMBL" id="QUNI01000026">
    <property type="protein sequence ID" value="REG90257.1"/>
    <property type="molecule type" value="Genomic_DNA"/>
</dbReference>
<sequence>MTKEELKLKFPETYNEIVQDGVMQERKEALARIEAEKETEQAFNFKLN</sequence>
<reference evidence="1 2" key="1">
    <citation type="submission" date="2018-08" db="EMBL/GenBank/DDBJ databases">
        <title>Genomic Encyclopedia of Archaeal and Bacterial Type Strains, Phase II (KMG-II): from individual species to whole genera.</title>
        <authorList>
            <person name="Goeker M."/>
        </authorList>
    </citation>
    <scope>NUCLEOTIDE SEQUENCE [LARGE SCALE GENOMIC DNA]</scope>
    <source>
        <strain evidence="1 2">DSM 100880</strain>
    </source>
</reference>
<protein>
    <submittedName>
        <fullName evidence="1">Uncharacterized protein</fullName>
    </submittedName>
</protein>
<comment type="caution">
    <text evidence="1">The sequence shown here is derived from an EMBL/GenBank/DDBJ whole genome shotgun (WGS) entry which is preliminary data.</text>
</comment>
<dbReference type="AlphaFoldDB" id="A0A3E0DVY1"/>
<organism evidence="1 2">
    <name type="scientific">Flavobacterium aquicola</name>
    <dbReference type="NCBI Taxonomy" id="1682742"/>
    <lineage>
        <taxon>Bacteria</taxon>
        <taxon>Pseudomonadati</taxon>
        <taxon>Bacteroidota</taxon>
        <taxon>Flavobacteriia</taxon>
        <taxon>Flavobacteriales</taxon>
        <taxon>Flavobacteriaceae</taxon>
        <taxon>Flavobacterium</taxon>
    </lineage>
</organism>
<keyword evidence="2" id="KW-1185">Reference proteome</keyword>
<accession>A0A3E0DVY1</accession>